<feature type="region of interest" description="Disordered" evidence="1">
    <location>
        <begin position="42"/>
        <end position="65"/>
    </location>
</feature>
<comment type="caution">
    <text evidence="2">The sequence shown here is derived from an EMBL/GenBank/DDBJ whole genome shotgun (WGS) entry which is preliminary data.</text>
</comment>
<protein>
    <submittedName>
        <fullName evidence="2">Uncharacterized protein</fullName>
    </submittedName>
</protein>
<evidence type="ECO:0000313" key="2">
    <source>
        <dbReference type="EMBL" id="KAJ1093439.1"/>
    </source>
</evidence>
<keyword evidence="3" id="KW-1185">Reference proteome</keyword>
<proteinExistence type="predicted"/>
<dbReference type="Proteomes" id="UP001066276">
    <property type="component" value="Chromosome 11"/>
</dbReference>
<name>A0AAV7LSV3_PLEWA</name>
<sequence>MLHTVDRCPLECCRGEGAPQLRCVAPVGLSFIHPASPGIRGFADSPRIQMQGSRGGRGDRPRPYSQLRRFPGRARARLVIFMPGGGVISHQFVWGVHGGEARGVPASAHGSGRVGRPSFHVFADSRLSLSMRPTRLRHKFGGRGHRRSSLSPGGPTCSLCPGSQRGASCPPCAPT</sequence>
<feature type="region of interest" description="Disordered" evidence="1">
    <location>
        <begin position="138"/>
        <end position="175"/>
    </location>
</feature>
<reference evidence="2" key="1">
    <citation type="journal article" date="2022" name="bioRxiv">
        <title>Sequencing and chromosome-scale assembly of the giantPleurodeles waltlgenome.</title>
        <authorList>
            <person name="Brown T."/>
            <person name="Elewa A."/>
            <person name="Iarovenko S."/>
            <person name="Subramanian E."/>
            <person name="Araus A.J."/>
            <person name="Petzold A."/>
            <person name="Susuki M."/>
            <person name="Suzuki K.-i.T."/>
            <person name="Hayashi T."/>
            <person name="Toyoda A."/>
            <person name="Oliveira C."/>
            <person name="Osipova E."/>
            <person name="Leigh N.D."/>
            <person name="Simon A."/>
            <person name="Yun M.H."/>
        </authorList>
    </citation>
    <scope>NUCLEOTIDE SEQUENCE</scope>
    <source>
        <strain evidence="2">20211129_DDA</strain>
        <tissue evidence="2">Liver</tissue>
    </source>
</reference>
<accession>A0AAV7LSV3</accession>
<dbReference type="EMBL" id="JANPWB010000015">
    <property type="protein sequence ID" value="KAJ1093439.1"/>
    <property type="molecule type" value="Genomic_DNA"/>
</dbReference>
<dbReference type="AlphaFoldDB" id="A0AAV7LSV3"/>
<evidence type="ECO:0000313" key="3">
    <source>
        <dbReference type="Proteomes" id="UP001066276"/>
    </source>
</evidence>
<feature type="compositionally biased region" description="Basic residues" evidence="1">
    <location>
        <begin position="138"/>
        <end position="148"/>
    </location>
</feature>
<organism evidence="2 3">
    <name type="scientific">Pleurodeles waltl</name>
    <name type="common">Iberian ribbed newt</name>
    <dbReference type="NCBI Taxonomy" id="8319"/>
    <lineage>
        <taxon>Eukaryota</taxon>
        <taxon>Metazoa</taxon>
        <taxon>Chordata</taxon>
        <taxon>Craniata</taxon>
        <taxon>Vertebrata</taxon>
        <taxon>Euteleostomi</taxon>
        <taxon>Amphibia</taxon>
        <taxon>Batrachia</taxon>
        <taxon>Caudata</taxon>
        <taxon>Salamandroidea</taxon>
        <taxon>Salamandridae</taxon>
        <taxon>Pleurodelinae</taxon>
        <taxon>Pleurodeles</taxon>
    </lineage>
</organism>
<gene>
    <name evidence="2" type="ORF">NDU88_006540</name>
</gene>
<evidence type="ECO:0000256" key="1">
    <source>
        <dbReference type="SAM" id="MobiDB-lite"/>
    </source>
</evidence>